<evidence type="ECO:0000256" key="3">
    <source>
        <dbReference type="ARBA" id="ARBA00023180"/>
    </source>
</evidence>
<evidence type="ECO:0000313" key="5">
    <source>
        <dbReference type="EMBL" id="QBQ54744.1"/>
    </source>
</evidence>
<name>A0A4P7BZX0_9GAMM</name>
<dbReference type="Proteomes" id="UP000294325">
    <property type="component" value="Chromosome"/>
</dbReference>
<protein>
    <submittedName>
        <fullName evidence="5">Fibro-slime domain-containing protein</fullName>
    </submittedName>
</protein>
<evidence type="ECO:0000256" key="1">
    <source>
        <dbReference type="ARBA" id="ARBA00008709"/>
    </source>
</evidence>
<keyword evidence="3" id="KW-0325">Glycoprotein</keyword>
<dbReference type="GO" id="GO:0005576">
    <property type="term" value="C:extracellular region"/>
    <property type="evidence" value="ECO:0007669"/>
    <property type="project" value="TreeGrafter"/>
</dbReference>
<dbReference type="InterPro" id="IPR011658">
    <property type="entry name" value="PA14_dom"/>
</dbReference>
<evidence type="ECO:0000259" key="4">
    <source>
        <dbReference type="PROSITE" id="PS51820"/>
    </source>
</evidence>
<dbReference type="KEGG" id="nwr:E3U44_09650"/>
<accession>A0A4P7BZX0</accession>
<keyword evidence="2" id="KW-0732">Signal</keyword>
<feature type="domain" description="PA14" evidence="4">
    <location>
        <begin position="81"/>
        <end position="237"/>
    </location>
</feature>
<proteinExistence type="inferred from homology"/>
<evidence type="ECO:0000313" key="6">
    <source>
        <dbReference type="Proteomes" id="UP000294325"/>
    </source>
</evidence>
<keyword evidence="6" id="KW-1185">Reference proteome</keyword>
<comment type="similarity">
    <text evidence="1">Belongs to the prespore-cell-inducing factor family.</text>
</comment>
<dbReference type="AlphaFoldDB" id="A0A4P7BZX0"/>
<dbReference type="PROSITE" id="PS51820">
    <property type="entry name" value="PA14"/>
    <property type="match status" value="1"/>
</dbReference>
<dbReference type="OrthoDB" id="9758386at2"/>
<dbReference type="Pfam" id="PF07691">
    <property type="entry name" value="PA14"/>
    <property type="match status" value="1"/>
</dbReference>
<reference evidence="5 6" key="1">
    <citation type="submission" date="2019-03" db="EMBL/GenBank/DDBJ databases">
        <title>The genome sequence of Nitrosococcus wardiae strain D1FHST reveals the archetypal metabolic capacity of ammonia-oxidizing Gammaproteobacteria.</title>
        <authorList>
            <person name="Wang L."/>
            <person name="Lim C.K."/>
            <person name="Hanson T.E."/>
            <person name="Dang H."/>
            <person name="Klotz M.G."/>
        </authorList>
    </citation>
    <scope>NUCLEOTIDE SEQUENCE [LARGE SCALE GENOMIC DNA]</scope>
    <source>
        <strain evidence="5 6">D1FHS</strain>
    </source>
</reference>
<dbReference type="InterPro" id="IPR011874">
    <property type="entry name" value="Fibro_Slime"/>
</dbReference>
<evidence type="ECO:0000256" key="2">
    <source>
        <dbReference type="ARBA" id="ARBA00022729"/>
    </source>
</evidence>
<gene>
    <name evidence="5" type="ORF">E3U44_09650</name>
</gene>
<dbReference type="InterPro" id="IPR037524">
    <property type="entry name" value="PA14/GLEYA"/>
</dbReference>
<organism evidence="5 6">
    <name type="scientific">Nitrosococcus wardiae</name>
    <dbReference type="NCBI Taxonomy" id="1814290"/>
    <lineage>
        <taxon>Bacteria</taxon>
        <taxon>Pseudomonadati</taxon>
        <taxon>Pseudomonadota</taxon>
        <taxon>Gammaproteobacteria</taxon>
        <taxon>Chromatiales</taxon>
        <taxon>Chromatiaceae</taxon>
        <taxon>Nitrosococcus</taxon>
    </lineage>
</organism>
<dbReference type="RefSeq" id="WP_134357936.1">
    <property type="nucleotide sequence ID" value="NZ_CP038033.1"/>
</dbReference>
<dbReference type="NCBIfam" id="TIGR02148">
    <property type="entry name" value="Fibro_Slime"/>
    <property type="match status" value="1"/>
</dbReference>
<dbReference type="InterPro" id="IPR051154">
    <property type="entry name" value="Prespore-cell_inducing_factor"/>
</dbReference>
<dbReference type="PANTHER" id="PTHR31137">
    <property type="entry name" value="PROTEIN PSIB-RELATED-RELATED"/>
    <property type="match status" value="1"/>
</dbReference>
<sequence>MKYSQIYMTAVIALIFVTGITAPVEAETITLTGTVRDFYDTHPDFEDGISGVVTGIVASTLGTDGKPVYDGCGGTNCGMTHGQENFDQWYRNIRDINLSNPLTIVLDNTITSDPTVYTFSSNAFFPIDNQLFGNQGRSHNYHFTFELHARFTYQGGETFSFTGDDDLWVFINDQLAVDIGGVHSAASGSVDLDTLGLIIGETYNFDLFFAERHTTESNFRIDTSIILEPTNIDTGINIHPESYPNPLNVCTHSQKASTPVLIWGQEGLDVSRIVLSTLRLGDAEIKIVGKGLQCSFSDRGSFDSESVGTSCDSNLFPCDGINPIQDGFLDLTCHFYTAGIGRTYADEEVTVMVKGEVCDQDLEDDGSCLGATTPFEGQDIAKIGKKCLSQ</sequence>
<dbReference type="EMBL" id="CP038033">
    <property type="protein sequence ID" value="QBQ54744.1"/>
    <property type="molecule type" value="Genomic_DNA"/>
</dbReference>